<evidence type="ECO:0000256" key="7">
    <source>
        <dbReference type="SAM" id="MobiDB-lite"/>
    </source>
</evidence>
<evidence type="ECO:0000313" key="10">
    <source>
        <dbReference type="Proteomes" id="UP000033540"/>
    </source>
</evidence>
<keyword evidence="6" id="KW-0539">Nucleus</keyword>
<dbReference type="STRING" id="1403190.A0A0F0IJ73"/>
<protein>
    <submittedName>
        <fullName evidence="9">Specific transcription factor domain protein</fullName>
    </submittedName>
</protein>
<keyword evidence="2" id="KW-0479">Metal-binding</keyword>
<dbReference type="CDD" id="cd12148">
    <property type="entry name" value="fungal_TF_MHR"/>
    <property type="match status" value="1"/>
</dbReference>
<keyword evidence="3" id="KW-0805">Transcription regulation</keyword>
<reference evidence="9 10" key="1">
    <citation type="submission" date="2015-02" db="EMBL/GenBank/DDBJ databases">
        <title>Draft genome sequence of Aspergillus parasiticus SU-1.</title>
        <authorList>
            <person name="Yu J."/>
            <person name="Fedorova N."/>
            <person name="Yin Y."/>
            <person name="Losada L."/>
            <person name="Zafar N."/>
            <person name="Taujale R."/>
            <person name="Ehrlich K.C."/>
            <person name="Bhatnagar D."/>
            <person name="Cleveland T.E."/>
            <person name="Bennett J.W."/>
            <person name="Nierman W.C."/>
        </authorList>
    </citation>
    <scope>NUCLEOTIDE SEQUENCE [LARGE SCALE GENOMIC DNA]</scope>
    <source>
        <strain evidence="10">ATCC 56775 / NRRL 5862 / SRRC 143 / SU-1</strain>
    </source>
</reference>
<gene>
    <name evidence="9" type="ORF">P875_00127844</name>
</gene>
<dbReference type="EMBL" id="JZEE01000232">
    <property type="protein sequence ID" value="KJK66782.1"/>
    <property type="molecule type" value="Genomic_DNA"/>
</dbReference>
<dbReference type="CDD" id="cd00067">
    <property type="entry name" value="GAL4"/>
    <property type="match status" value="1"/>
</dbReference>
<evidence type="ECO:0000313" key="9">
    <source>
        <dbReference type="EMBL" id="KJK66782.1"/>
    </source>
</evidence>
<evidence type="ECO:0000259" key="8">
    <source>
        <dbReference type="PROSITE" id="PS50048"/>
    </source>
</evidence>
<evidence type="ECO:0000256" key="5">
    <source>
        <dbReference type="ARBA" id="ARBA00023163"/>
    </source>
</evidence>
<name>A0A0F0IJ73_ASPPU</name>
<dbReference type="PANTHER" id="PTHR31001:SF90">
    <property type="entry name" value="CENTROMERE DNA-BINDING PROTEIN COMPLEX CBF3 SUBUNIT B"/>
    <property type="match status" value="1"/>
</dbReference>
<dbReference type="PROSITE" id="PS00463">
    <property type="entry name" value="ZN2_CY6_FUNGAL_1"/>
    <property type="match status" value="1"/>
</dbReference>
<dbReference type="Proteomes" id="UP000033540">
    <property type="component" value="Unassembled WGS sequence"/>
</dbReference>
<keyword evidence="4" id="KW-0238">DNA-binding</keyword>
<dbReference type="Gene3D" id="4.10.240.10">
    <property type="entry name" value="Zn(2)-C6 fungal-type DNA-binding domain"/>
    <property type="match status" value="1"/>
</dbReference>
<dbReference type="Pfam" id="PF00172">
    <property type="entry name" value="Zn_clus"/>
    <property type="match status" value="1"/>
</dbReference>
<dbReference type="SUPFAM" id="SSF57701">
    <property type="entry name" value="Zn2/Cys6 DNA-binding domain"/>
    <property type="match status" value="1"/>
</dbReference>
<evidence type="ECO:0000256" key="4">
    <source>
        <dbReference type="ARBA" id="ARBA00023125"/>
    </source>
</evidence>
<evidence type="ECO:0000256" key="1">
    <source>
        <dbReference type="ARBA" id="ARBA00004123"/>
    </source>
</evidence>
<dbReference type="GO" id="GO:0006351">
    <property type="term" value="P:DNA-templated transcription"/>
    <property type="evidence" value="ECO:0007669"/>
    <property type="project" value="InterPro"/>
</dbReference>
<dbReference type="InterPro" id="IPR007219">
    <property type="entry name" value="XnlR_reg_dom"/>
</dbReference>
<comment type="caution">
    <text evidence="9">The sequence shown here is derived from an EMBL/GenBank/DDBJ whole genome shotgun (WGS) entry which is preliminary data.</text>
</comment>
<dbReference type="InterPro" id="IPR001138">
    <property type="entry name" value="Zn2Cys6_DnaBD"/>
</dbReference>
<dbReference type="SMART" id="SM00066">
    <property type="entry name" value="GAL4"/>
    <property type="match status" value="1"/>
</dbReference>
<dbReference type="InterPro" id="IPR050613">
    <property type="entry name" value="Sec_Metabolite_Reg"/>
</dbReference>
<sequence length="705" mass="79239">MQRRRRRQLPVSCQLCRSMKLKCSRDQPCSNCASRGVTCERAYRVEPTTSSIASPSTTNPVQAQTTYLQPGWPANPSAGTDTGSNTEILSRLQRLEDIILRAHGAAAPRPSMEPSYISEGEGDSKWLEGVGTRDTSVLSSMSNGVSVRVLAVQQALETEISLGEASGNPSSVGSCVARVWLPPKNEATWLLKRYAEDVTYLHHILHLPSVRRQMEDLYKQLSLGLRIEPCHVALVLSIFASTAYTLTPLTGGDAVFTNEQTAVKCAFLWSKMALDVLEHSSRSTPGSIEDIQATIILSFVIFNFEGFTMRFRALSASALTMARDLSLHRLDARPDRLPGPHAPLDSDIGREIKRRVWWHMVSTDWILALSGGPQEGTYLMHPAHMRVNYPRNLDDRDLDRYNPQYSRPLSQPTAMTYTLLRIQLADICRSAIDALPPPFSDWGEVNYDRFISLDQRFEAFIRSLPVFFRLDEASRHQSRDVEHQYPQIIVQRYILWSTLQGRRSKLNQPFLTRVSMNPRYEYSRKVCLQSARCVIELKALMDHDMASLASAHVRLATFLHNYFLATAVLVMDLCLNKEGGSSEDRRQEIVDACRVLQEAEATSPMASRFLKSLMDILQKYQIQVLPPTTVPDVRPLSANNGASGVSDPDLSNRDLVNPSQILPSTYDPLENANIDDLWQNFINLDQNCSPGSWDHLFSALDSRIV</sequence>
<dbReference type="PANTHER" id="PTHR31001">
    <property type="entry name" value="UNCHARACTERIZED TRANSCRIPTIONAL REGULATORY PROTEIN"/>
    <property type="match status" value="1"/>
</dbReference>
<evidence type="ECO:0000256" key="2">
    <source>
        <dbReference type="ARBA" id="ARBA00022723"/>
    </source>
</evidence>
<dbReference type="GO" id="GO:0003677">
    <property type="term" value="F:DNA binding"/>
    <property type="evidence" value="ECO:0007669"/>
    <property type="project" value="UniProtKB-KW"/>
</dbReference>
<dbReference type="Pfam" id="PF04082">
    <property type="entry name" value="Fungal_trans"/>
    <property type="match status" value="1"/>
</dbReference>
<dbReference type="GO" id="GO:0005634">
    <property type="term" value="C:nucleus"/>
    <property type="evidence" value="ECO:0007669"/>
    <property type="project" value="UniProtKB-SubCell"/>
</dbReference>
<dbReference type="GO" id="GO:0000981">
    <property type="term" value="F:DNA-binding transcription factor activity, RNA polymerase II-specific"/>
    <property type="evidence" value="ECO:0007669"/>
    <property type="project" value="InterPro"/>
</dbReference>
<dbReference type="OrthoDB" id="3014581at2759"/>
<dbReference type="GO" id="GO:0008270">
    <property type="term" value="F:zinc ion binding"/>
    <property type="evidence" value="ECO:0007669"/>
    <property type="project" value="InterPro"/>
</dbReference>
<feature type="region of interest" description="Disordered" evidence="7">
    <location>
        <begin position="633"/>
        <end position="654"/>
    </location>
</feature>
<comment type="subcellular location">
    <subcellularLocation>
        <location evidence="1">Nucleus</location>
    </subcellularLocation>
</comment>
<proteinExistence type="predicted"/>
<dbReference type="GO" id="GO:0009893">
    <property type="term" value="P:positive regulation of metabolic process"/>
    <property type="evidence" value="ECO:0007669"/>
    <property type="project" value="UniProtKB-ARBA"/>
</dbReference>
<accession>A0A0F0IJ73</accession>
<evidence type="ECO:0000256" key="3">
    <source>
        <dbReference type="ARBA" id="ARBA00023015"/>
    </source>
</evidence>
<dbReference type="InterPro" id="IPR036864">
    <property type="entry name" value="Zn2-C6_fun-type_DNA-bd_sf"/>
</dbReference>
<evidence type="ECO:0000256" key="6">
    <source>
        <dbReference type="ARBA" id="ARBA00023242"/>
    </source>
</evidence>
<feature type="domain" description="Zn(2)-C6 fungal-type" evidence="8">
    <location>
        <begin position="12"/>
        <end position="39"/>
    </location>
</feature>
<dbReference type="AlphaFoldDB" id="A0A0F0IJ73"/>
<dbReference type="PROSITE" id="PS50048">
    <property type="entry name" value="ZN2_CY6_FUNGAL_2"/>
    <property type="match status" value="1"/>
</dbReference>
<organism evidence="9 10">
    <name type="scientific">Aspergillus parasiticus (strain ATCC 56775 / NRRL 5862 / SRRC 143 / SU-1)</name>
    <dbReference type="NCBI Taxonomy" id="1403190"/>
    <lineage>
        <taxon>Eukaryota</taxon>
        <taxon>Fungi</taxon>
        <taxon>Dikarya</taxon>
        <taxon>Ascomycota</taxon>
        <taxon>Pezizomycotina</taxon>
        <taxon>Eurotiomycetes</taxon>
        <taxon>Eurotiomycetidae</taxon>
        <taxon>Eurotiales</taxon>
        <taxon>Aspergillaceae</taxon>
        <taxon>Aspergillus</taxon>
        <taxon>Aspergillus subgen. Circumdati</taxon>
    </lineage>
</organism>
<keyword evidence="5" id="KW-0804">Transcription</keyword>